<proteinExistence type="predicted"/>
<feature type="region of interest" description="Disordered" evidence="1">
    <location>
        <begin position="64"/>
        <end position="146"/>
    </location>
</feature>
<dbReference type="PANTHER" id="PTHR28219">
    <property type="entry name" value="UPF0642 PROTEIN YBL028C"/>
    <property type="match status" value="1"/>
</dbReference>
<evidence type="ECO:0000313" key="3">
    <source>
        <dbReference type="EMBL" id="KAJ3729069.1"/>
    </source>
</evidence>
<dbReference type="InterPro" id="IPR019434">
    <property type="entry name" value="DUF2423"/>
</dbReference>
<dbReference type="EMBL" id="JANVFO010000038">
    <property type="protein sequence ID" value="KAJ3729069.1"/>
    <property type="molecule type" value="Genomic_DNA"/>
</dbReference>
<feature type="compositionally biased region" description="Basic residues" evidence="1">
    <location>
        <begin position="135"/>
        <end position="146"/>
    </location>
</feature>
<feature type="domain" description="DUF2423" evidence="2">
    <location>
        <begin position="1"/>
        <end position="43"/>
    </location>
</feature>
<sequence>MAKSLRSKVKRDFRSKKREVGVYAAAEAGRLHRLNAKLVAVVSKDKGGDDEVLMNKPVDLDEVLVSEPSVVSNIPEDTNADSMQVDKSPESESSSSKRISTHGPRGSRREEWRLSKGLSAQPSRKGMNRQGGIGARRKAGRSKRRR</sequence>
<organism evidence="3 4">
    <name type="scientific">Lentinula guzmanii</name>
    <dbReference type="NCBI Taxonomy" id="2804957"/>
    <lineage>
        <taxon>Eukaryota</taxon>
        <taxon>Fungi</taxon>
        <taxon>Dikarya</taxon>
        <taxon>Basidiomycota</taxon>
        <taxon>Agaricomycotina</taxon>
        <taxon>Agaricomycetes</taxon>
        <taxon>Agaricomycetidae</taxon>
        <taxon>Agaricales</taxon>
        <taxon>Marasmiineae</taxon>
        <taxon>Omphalotaceae</taxon>
        <taxon>Lentinula</taxon>
    </lineage>
</organism>
<dbReference type="Proteomes" id="UP001176059">
    <property type="component" value="Unassembled WGS sequence"/>
</dbReference>
<protein>
    <recommendedName>
        <fullName evidence="2">DUF2423 domain-containing protein</fullName>
    </recommendedName>
</protein>
<accession>A0AA38J6Z5</accession>
<evidence type="ECO:0000256" key="1">
    <source>
        <dbReference type="SAM" id="MobiDB-lite"/>
    </source>
</evidence>
<reference evidence="3" key="2">
    <citation type="journal article" date="2023" name="Proc. Natl. Acad. Sci. U.S.A.">
        <title>A global phylogenomic analysis of the shiitake genus Lentinula.</title>
        <authorList>
            <person name="Sierra-Patev S."/>
            <person name="Min B."/>
            <person name="Naranjo-Ortiz M."/>
            <person name="Looney B."/>
            <person name="Konkel Z."/>
            <person name="Slot J.C."/>
            <person name="Sakamoto Y."/>
            <person name="Steenwyk J.L."/>
            <person name="Rokas A."/>
            <person name="Carro J."/>
            <person name="Camarero S."/>
            <person name="Ferreira P."/>
            <person name="Molpeceres G."/>
            <person name="Ruiz-Duenas F.J."/>
            <person name="Serrano A."/>
            <person name="Henrissat B."/>
            <person name="Drula E."/>
            <person name="Hughes K.W."/>
            <person name="Mata J.L."/>
            <person name="Ishikawa N.K."/>
            <person name="Vargas-Isla R."/>
            <person name="Ushijima S."/>
            <person name="Smith C.A."/>
            <person name="Donoghue J."/>
            <person name="Ahrendt S."/>
            <person name="Andreopoulos W."/>
            <person name="He G."/>
            <person name="LaButti K."/>
            <person name="Lipzen A."/>
            <person name="Ng V."/>
            <person name="Riley R."/>
            <person name="Sandor L."/>
            <person name="Barry K."/>
            <person name="Martinez A.T."/>
            <person name="Xiao Y."/>
            <person name="Gibbons J.G."/>
            <person name="Terashima K."/>
            <person name="Grigoriev I.V."/>
            <person name="Hibbett D."/>
        </authorList>
    </citation>
    <scope>NUCLEOTIDE SEQUENCE</scope>
    <source>
        <strain evidence="3">ET3784</strain>
    </source>
</reference>
<dbReference type="Pfam" id="PF10338">
    <property type="entry name" value="YBL028C_N"/>
    <property type="match status" value="1"/>
</dbReference>
<feature type="compositionally biased region" description="Polar residues" evidence="1">
    <location>
        <begin position="69"/>
        <end position="82"/>
    </location>
</feature>
<evidence type="ECO:0000259" key="2">
    <source>
        <dbReference type="Pfam" id="PF10338"/>
    </source>
</evidence>
<name>A0AA38J6Z5_9AGAR</name>
<keyword evidence="4" id="KW-1185">Reference proteome</keyword>
<dbReference type="GO" id="GO:0030687">
    <property type="term" value="C:preribosome, large subunit precursor"/>
    <property type="evidence" value="ECO:0007669"/>
    <property type="project" value="TreeGrafter"/>
</dbReference>
<comment type="caution">
    <text evidence="3">The sequence shown here is derived from an EMBL/GenBank/DDBJ whole genome shotgun (WGS) entry which is preliminary data.</text>
</comment>
<gene>
    <name evidence="3" type="ORF">DFJ43DRAFT_1084610</name>
</gene>
<reference evidence="3" key="1">
    <citation type="submission" date="2022-08" db="EMBL/GenBank/DDBJ databases">
        <authorList>
            <consortium name="DOE Joint Genome Institute"/>
            <person name="Min B."/>
            <person name="Sierra-Patev S."/>
            <person name="Naranjo-Ortiz M."/>
            <person name="Looney B."/>
            <person name="Konkel Z."/>
            <person name="Slot J.C."/>
            <person name="Sakamoto Y."/>
            <person name="Steenwyk J.L."/>
            <person name="Rokas A."/>
            <person name="Carro J."/>
            <person name="Camarero S."/>
            <person name="Ferreira P."/>
            <person name="Molpeceres G."/>
            <person name="Ruiz-duenas F.J."/>
            <person name="Serrano A."/>
            <person name="Henrissat B."/>
            <person name="Drula E."/>
            <person name="Hughes K.W."/>
            <person name="Mata J.L."/>
            <person name="Ishikawa N.K."/>
            <person name="Vargas-Isla R."/>
            <person name="Ushijima S."/>
            <person name="Smith C.A."/>
            <person name="Ahrendt S."/>
            <person name="Andreopoulos W."/>
            <person name="He G."/>
            <person name="LaButti K."/>
            <person name="Lipzen A."/>
            <person name="Ng V."/>
            <person name="Riley R."/>
            <person name="Sandor L."/>
            <person name="Barry K."/>
            <person name="Martinez A.T."/>
            <person name="Xiao Y."/>
            <person name="Gibbons J.G."/>
            <person name="Terashima K."/>
            <person name="Hibbett D.S."/>
            <person name="Grigoriev I.V."/>
        </authorList>
    </citation>
    <scope>NUCLEOTIDE SEQUENCE</scope>
    <source>
        <strain evidence="3">ET3784</strain>
    </source>
</reference>
<evidence type="ECO:0000313" key="4">
    <source>
        <dbReference type="Proteomes" id="UP001176059"/>
    </source>
</evidence>
<dbReference type="PANTHER" id="PTHR28219:SF1">
    <property type="entry name" value="UPF0642 PROTEIN YBL028C"/>
    <property type="match status" value="1"/>
</dbReference>
<dbReference type="AlphaFoldDB" id="A0AA38J6Z5"/>